<evidence type="ECO:0000256" key="2">
    <source>
        <dbReference type="SAM" id="MobiDB-lite"/>
    </source>
</evidence>
<dbReference type="Gene3D" id="3.20.20.140">
    <property type="entry name" value="Metal-dependent hydrolases"/>
    <property type="match status" value="1"/>
</dbReference>
<feature type="compositionally biased region" description="Basic and acidic residues" evidence="2">
    <location>
        <begin position="122"/>
        <end position="132"/>
    </location>
</feature>
<dbReference type="GO" id="GO:0032264">
    <property type="term" value="P:IMP salvage"/>
    <property type="evidence" value="ECO:0007669"/>
    <property type="project" value="InterPro"/>
</dbReference>
<dbReference type="GO" id="GO:0046033">
    <property type="term" value="P:AMP metabolic process"/>
    <property type="evidence" value="ECO:0007669"/>
    <property type="project" value="TreeGrafter"/>
</dbReference>
<dbReference type="SUPFAM" id="SSF51556">
    <property type="entry name" value="Metallo-dependent hydrolases"/>
    <property type="match status" value="1"/>
</dbReference>
<organism evidence="3">
    <name type="scientific">Ditylum brightwellii</name>
    <dbReference type="NCBI Taxonomy" id="49249"/>
    <lineage>
        <taxon>Eukaryota</taxon>
        <taxon>Sar</taxon>
        <taxon>Stramenopiles</taxon>
        <taxon>Ochrophyta</taxon>
        <taxon>Bacillariophyta</taxon>
        <taxon>Mediophyceae</taxon>
        <taxon>Lithodesmiophycidae</taxon>
        <taxon>Lithodesmiales</taxon>
        <taxon>Lithodesmiaceae</taxon>
        <taxon>Ditylum</taxon>
    </lineage>
</organism>
<feature type="region of interest" description="Disordered" evidence="2">
    <location>
        <begin position="26"/>
        <end position="138"/>
    </location>
</feature>
<dbReference type="AlphaFoldDB" id="A0A7S4QU35"/>
<dbReference type="InterPro" id="IPR032466">
    <property type="entry name" value="Metal_Hydrolase"/>
</dbReference>
<gene>
    <name evidence="3" type="ORF">DBRI00130_LOCUS7955</name>
</gene>
<dbReference type="Gene3D" id="4.10.800.20">
    <property type="match status" value="1"/>
</dbReference>
<evidence type="ECO:0008006" key="4">
    <source>
        <dbReference type="Google" id="ProtNLM"/>
    </source>
</evidence>
<dbReference type="PANTHER" id="PTHR11359">
    <property type="entry name" value="AMP DEAMINASE"/>
    <property type="match status" value="1"/>
</dbReference>
<dbReference type="Pfam" id="PF19326">
    <property type="entry name" value="AMP_deaminase"/>
    <property type="match status" value="1"/>
</dbReference>
<evidence type="ECO:0000313" key="3">
    <source>
        <dbReference type="EMBL" id="CAE4593942.1"/>
    </source>
</evidence>
<dbReference type="PANTHER" id="PTHR11359:SF0">
    <property type="entry name" value="AMP DEAMINASE"/>
    <property type="match status" value="1"/>
</dbReference>
<protein>
    <recommendedName>
        <fullName evidence="4">AMP deaminase</fullName>
    </recommendedName>
</protein>
<feature type="compositionally biased region" description="Acidic residues" evidence="2">
    <location>
        <begin position="26"/>
        <end position="50"/>
    </location>
</feature>
<dbReference type="InterPro" id="IPR006329">
    <property type="entry name" value="AMPD"/>
</dbReference>
<feature type="compositionally biased region" description="Polar residues" evidence="2">
    <location>
        <begin position="67"/>
        <end position="77"/>
    </location>
</feature>
<dbReference type="GO" id="GO:0005829">
    <property type="term" value="C:cytosol"/>
    <property type="evidence" value="ECO:0007669"/>
    <property type="project" value="TreeGrafter"/>
</dbReference>
<dbReference type="EMBL" id="HBNS01009872">
    <property type="protein sequence ID" value="CAE4593942.1"/>
    <property type="molecule type" value="Transcribed_RNA"/>
</dbReference>
<reference evidence="3" key="1">
    <citation type="submission" date="2021-01" db="EMBL/GenBank/DDBJ databases">
        <authorList>
            <person name="Corre E."/>
            <person name="Pelletier E."/>
            <person name="Niang G."/>
            <person name="Scheremetjew M."/>
            <person name="Finn R."/>
            <person name="Kale V."/>
            <person name="Holt S."/>
            <person name="Cochrane G."/>
            <person name="Meng A."/>
            <person name="Brown T."/>
            <person name="Cohen L."/>
        </authorList>
    </citation>
    <scope>NUCLEOTIDE SEQUENCE</scope>
    <source>
        <strain evidence="3">GSO104</strain>
    </source>
</reference>
<evidence type="ECO:0000256" key="1">
    <source>
        <dbReference type="ARBA" id="ARBA00006676"/>
    </source>
</evidence>
<feature type="compositionally biased region" description="Basic residues" evidence="2">
    <location>
        <begin position="107"/>
        <end position="121"/>
    </location>
</feature>
<comment type="similarity">
    <text evidence="1">Belongs to the metallo-dependent hydrolases superfamily. Adenosine and AMP deaminases family.</text>
</comment>
<proteinExistence type="inferred from homology"/>
<sequence length="786" mass="89114">MSFEGWGPPDPIGNLRSVSMVKFHLEEEDLADIEESTSSDEEQNEEDEAEAATTPSSTDRKIAVSDSAMNSSTSSLPPSARYASIMIPAASSKGRGGGGLPTPTPKKDRKKTRFSSMKKKKQDSPARERPSEGEAWPARDALSFTRSLVFYGQGSITEEHTTACQYIQKARAMREKYYGSTHTNISNSDLLTSPDLQFEMGKDGVAVITHEDENVITVPSIEDFISDYQSLVEICSDGAMRSFCFQRLQMLTSVFKMHITANGSVEEAAKSNILGTDFYRTMKVDNHIHLAAAATAKQFVMYVKSKLQNEPNTVVLDEKYGDAETKTLIEVFGDSGLEDDHLTIDAFSVLADHTVYQRFDNFNSKYSPFRMSKMRQIFLKTENCLRGRYFAELTKIVLARHEASKGHNSAAEMRLSIYGMERTEWLQLAKWILRDWRNDDYPGPVLSSHNRWMVQVPRLWRIYYKKGGRAQSAEEEKRSFQGMLENLFCPIFEATLRPEENPEIAELLTHIVGFDSVDDEGAAEEPFDCTRPLEWTQEKNPAYCWQLYYLWANIEVLNVLRKSRGLNTFAFRPHAGETGDTMHLAATYMLCPCIAHGINLDRQVSLQYLYYLDQVGLSISPLSNNFLFRKIAQNPFPKLFKRGLNVTLSTDDPLLFHMSDDALLEEYSVARASFDLSMTDMSEIARNSILQSGFEDSWKKKWLGPNYSKGITHCDETKTHVPLIRAKFRAEHLAMEHLLVHLIAAGKGREVLQEMMVQFGLARDAHRNILLNSFSEVPSFPEQNQL</sequence>
<accession>A0A7S4QU35</accession>
<name>A0A7S4QU35_9STRA</name>
<dbReference type="GO" id="GO:0003876">
    <property type="term" value="F:AMP deaminase activity"/>
    <property type="evidence" value="ECO:0007669"/>
    <property type="project" value="InterPro"/>
</dbReference>